<feature type="region of interest" description="Disordered" evidence="1">
    <location>
        <begin position="15"/>
        <end position="44"/>
    </location>
</feature>
<protein>
    <submittedName>
        <fullName evidence="2">Uncharacterized protein</fullName>
    </submittedName>
</protein>
<evidence type="ECO:0000313" key="3">
    <source>
        <dbReference type="Proteomes" id="UP000234641"/>
    </source>
</evidence>
<organism evidence="2 3">
    <name type="scientific">Brevibacterium linens ATCC 9172</name>
    <dbReference type="NCBI Taxonomy" id="1255617"/>
    <lineage>
        <taxon>Bacteria</taxon>
        <taxon>Bacillati</taxon>
        <taxon>Actinomycetota</taxon>
        <taxon>Actinomycetes</taxon>
        <taxon>Micrococcales</taxon>
        <taxon>Brevibacteriaceae</taxon>
        <taxon>Brevibacterium</taxon>
    </lineage>
</organism>
<reference evidence="2 3" key="1">
    <citation type="submission" date="2017-03" db="EMBL/GenBank/DDBJ databases">
        <authorList>
            <person name="Afonso C.L."/>
            <person name="Miller P.J."/>
            <person name="Scott M.A."/>
            <person name="Spackman E."/>
            <person name="Goraichik I."/>
            <person name="Dimitrov K.M."/>
            <person name="Suarez D.L."/>
            <person name="Swayne D.E."/>
        </authorList>
    </citation>
    <scope>NUCLEOTIDE SEQUENCE [LARGE SCALE GENOMIC DNA]</scope>
    <source>
        <strain evidence="2 3">ATCC 9172</strain>
    </source>
</reference>
<dbReference type="Proteomes" id="UP000234641">
    <property type="component" value="Unassembled WGS sequence"/>
</dbReference>
<accession>A0A2H1JZN7</accession>
<name>A0A2H1JZN7_BRELN</name>
<dbReference type="RefSeq" id="WP_257904173.1">
    <property type="nucleotide sequence ID" value="NZ_FXYY01000019.1"/>
</dbReference>
<proteinExistence type="predicted"/>
<dbReference type="AlphaFoldDB" id="A0A2H1JZN7"/>
<gene>
    <name evidence="2" type="ORF">BLIN9172_02670</name>
</gene>
<sequence length="44" mass="4299">MTLTDVCTVRADSVTENPANTAGNSSVNGTAASARESTVTAVGA</sequence>
<evidence type="ECO:0000256" key="1">
    <source>
        <dbReference type="SAM" id="MobiDB-lite"/>
    </source>
</evidence>
<dbReference type="EMBL" id="FXYY01000019">
    <property type="protein sequence ID" value="SMX92956.1"/>
    <property type="molecule type" value="Genomic_DNA"/>
</dbReference>
<dbReference type="GeneID" id="303223154"/>
<evidence type="ECO:0000313" key="2">
    <source>
        <dbReference type="EMBL" id="SMX92956.1"/>
    </source>
</evidence>